<organism evidence="2 3">
    <name type="scientific">Aldrovandia affinis</name>
    <dbReference type="NCBI Taxonomy" id="143900"/>
    <lineage>
        <taxon>Eukaryota</taxon>
        <taxon>Metazoa</taxon>
        <taxon>Chordata</taxon>
        <taxon>Craniata</taxon>
        <taxon>Vertebrata</taxon>
        <taxon>Euteleostomi</taxon>
        <taxon>Actinopterygii</taxon>
        <taxon>Neopterygii</taxon>
        <taxon>Teleostei</taxon>
        <taxon>Notacanthiformes</taxon>
        <taxon>Halosauridae</taxon>
        <taxon>Aldrovandia</taxon>
    </lineage>
</organism>
<dbReference type="EMBL" id="JAINUG010000177">
    <property type="protein sequence ID" value="KAJ8389902.1"/>
    <property type="molecule type" value="Genomic_DNA"/>
</dbReference>
<feature type="compositionally biased region" description="Basic and acidic residues" evidence="1">
    <location>
        <begin position="112"/>
        <end position="125"/>
    </location>
</feature>
<evidence type="ECO:0000313" key="2">
    <source>
        <dbReference type="EMBL" id="KAJ8389902.1"/>
    </source>
</evidence>
<gene>
    <name evidence="2" type="ORF">AAFF_G00113710</name>
</gene>
<dbReference type="Proteomes" id="UP001221898">
    <property type="component" value="Unassembled WGS sequence"/>
</dbReference>
<evidence type="ECO:0000256" key="1">
    <source>
        <dbReference type="SAM" id="MobiDB-lite"/>
    </source>
</evidence>
<dbReference type="AlphaFoldDB" id="A0AAD7RTE2"/>
<feature type="region of interest" description="Disordered" evidence="1">
    <location>
        <begin position="105"/>
        <end position="162"/>
    </location>
</feature>
<feature type="compositionally biased region" description="Basic residues" evidence="1">
    <location>
        <begin position="139"/>
        <end position="149"/>
    </location>
</feature>
<evidence type="ECO:0000313" key="3">
    <source>
        <dbReference type="Proteomes" id="UP001221898"/>
    </source>
</evidence>
<reference evidence="2" key="1">
    <citation type="journal article" date="2023" name="Science">
        <title>Genome structures resolve the early diversification of teleost fishes.</title>
        <authorList>
            <person name="Parey E."/>
            <person name="Louis A."/>
            <person name="Montfort J."/>
            <person name="Bouchez O."/>
            <person name="Roques C."/>
            <person name="Iampietro C."/>
            <person name="Lluch J."/>
            <person name="Castinel A."/>
            <person name="Donnadieu C."/>
            <person name="Desvignes T."/>
            <person name="Floi Bucao C."/>
            <person name="Jouanno E."/>
            <person name="Wen M."/>
            <person name="Mejri S."/>
            <person name="Dirks R."/>
            <person name="Jansen H."/>
            <person name="Henkel C."/>
            <person name="Chen W.J."/>
            <person name="Zahm M."/>
            <person name="Cabau C."/>
            <person name="Klopp C."/>
            <person name="Thompson A.W."/>
            <person name="Robinson-Rechavi M."/>
            <person name="Braasch I."/>
            <person name="Lecointre G."/>
            <person name="Bobe J."/>
            <person name="Postlethwait J.H."/>
            <person name="Berthelot C."/>
            <person name="Roest Crollius H."/>
            <person name="Guiguen Y."/>
        </authorList>
    </citation>
    <scope>NUCLEOTIDE SEQUENCE</scope>
    <source>
        <strain evidence="2">NC1722</strain>
    </source>
</reference>
<proteinExistence type="predicted"/>
<protein>
    <submittedName>
        <fullName evidence="2">Uncharacterized protein</fullName>
    </submittedName>
</protein>
<name>A0AAD7RTE2_9TELE</name>
<comment type="caution">
    <text evidence="2">The sequence shown here is derived from an EMBL/GenBank/DDBJ whole genome shotgun (WGS) entry which is preliminary data.</text>
</comment>
<feature type="compositionally biased region" description="Polar residues" evidence="1">
    <location>
        <begin position="126"/>
        <end position="138"/>
    </location>
</feature>
<keyword evidence="3" id="KW-1185">Reference proteome</keyword>
<sequence length="162" mass="18178">MTLRSDPLLYTVLFYTRGGQDVEWTLATPFVRAVVKSYELSLRKHTKRKYIGSVSSGDVLPRQTERCNKGPSPRLCGDGEVSRVGIMHTVVSQCGSSAQRHIWSSQIPQRHSHPEGEARACEHRTSSVPLSTSNFSNVSKRRRHKRMRHSAPPVHARGSFLG</sequence>
<accession>A0AAD7RTE2</accession>